<reference evidence="2" key="1">
    <citation type="journal article" date="2014" name="Int. J. Syst. Evol. Microbiol.">
        <title>Complete genome sequence of Corynebacterium casei LMG S-19264T (=DSM 44701T), isolated from a smear-ripened cheese.</title>
        <authorList>
            <consortium name="US DOE Joint Genome Institute (JGI-PGF)"/>
            <person name="Walter F."/>
            <person name="Albersmeier A."/>
            <person name="Kalinowski J."/>
            <person name="Ruckert C."/>
        </authorList>
    </citation>
    <scope>NUCLEOTIDE SEQUENCE</scope>
    <source>
        <strain evidence="2">NBRC 108769</strain>
    </source>
</reference>
<dbReference type="InterPro" id="IPR016181">
    <property type="entry name" value="Acyl_CoA_acyltransferase"/>
</dbReference>
<evidence type="ECO:0000313" key="2">
    <source>
        <dbReference type="EMBL" id="GLR19922.1"/>
    </source>
</evidence>
<accession>A0AA37STL1</accession>
<evidence type="ECO:0000313" key="3">
    <source>
        <dbReference type="Proteomes" id="UP001156666"/>
    </source>
</evidence>
<dbReference type="InterPro" id="IPR000182">
    <property type="entry name" value="GNAT_dom"/>
</dbReference>
<dbReference type="PROSITE" id="PS51186">
    <property type="entry name" value="GNAT"/>
    <property type="match status" value="1"/>
</dbReference>
<dbReference type="RefSeq" id="WP_235293449.1">
    <property type="nucleotide sequence ID" value="NZ_BSOH01000037.1"/>
</dbReference>
<dbReference type="EMBL" id="BSOH01000037">
    <property type="protein sequence ID" value="GLR19922.1"/>
    <property type="molecule type" value="Genomic_DNA"/>
</dbReference>
<organism evidence="2 3">
    <name type="scientific">Portibacter lacus</name>
    <dbReference type="NCBI Taxonomy" id="1099794"/>
    <lineage>
        <taxon>Bacteria</taxon>
        <taxon>Pseudomonadati</taxon>
        <taxon>Bacteroidota</taxon>
        <taxon>Saprospiria</taxon>
        <taxon>Saprospirales</taxon>
        <taxon>Haliscomenobacteraceae</taxon>
        <taxon>Portibacter</taxon>
    </lineage>
</organism>
<dbReference type="Gene3D" id="3.40.630.30">
    <property type="match status" value="1"/>
</dbReference>
<dbReference type="Proteomes" id="UP001156666">
    <property type="component" value="Unassembled WGS sequence"/>
</dbReference>
<name>A0AA37STL1_9BACT</name>
<dbReference type="SUPFAM" id="SSF55729">
    <property type="entry name" value="Acyl-CoA N-acyltransferases (Nat)"/>
    <property type="match status" value="1"/>
</dbReference>
<sequence length="127" mass="15095">MNIEIRKYDDLRDYQEILKIMKTEGEEWKDYFKENYREVLKQSITYIATSNQVICGFSRTINDHGLYLWVIDLLVDKSYRGNGIGRKLMESLTLDYPDLDAYVMSDVDEYYEKLGYKKEGSIYKVGK</sequence>
<reference evidence="2" key="2">
    <citation type="submission" date="2023-01" db="EMBL/GenBank/DDBJ databases">
        <title>Draft genome sequence of Portibacter lacus strain NBRC 108769.</title>
        <authorList>
            <person name="Sun Q."/>
            <person name="Mori K."/>
        </authorList>
    </citation>
    <scope>NUCLEOTIDE SEQUENCE</scope>
    <source>
        <strain evidence="2">NBRC 108769</strain>
    </source>
</reference>
<dbReference type="AlphaFoldDB" id="A0AA37STL1"/>
<protein>
    <recommendedName>
        <fullName evidence="1">N-acetyltransferase domain-containing protein</fullName>
    </recommendedName>
</protein>
<feature type="domain" description="N-acetyltransferase" evidence="1">
    <location>
        <begin position="3"/>
        <end position="127"/>
    </location>
</feature>
<dbReference type="CDD" id="cd04301">
    <property type="entry name" value="NAT_SF"/>
    <property type="match status" value="1"/>
</dbReference>
<dbReference type="GO" id="GO:0016747">
    <property type="term" value="F:acyltransferase activity, transferring groups other than amino-acyl groups"/>
    <property type="evidence" value="ECO:0007669"/>
    <property type="project" value="InterPro"/>
</dbReference>
<evidence type="ECO:0000259" key="1">
    <source>
        <dbReference type="PROSITE" id="PS51186"/>
    </source>
</evidence>
<keyword evidence="3" id="KW-1185">Reference proteome</keyword>
<dbReference type="Pfam" id="PF13508">
    <property type="entry name" value="Acetyltransf_7"/>
    <property type="match status" value="1"/>
</dbReference>
<comment type="caution">
    <text evidence="2">The sequence shown here is derived from an EMBL/GenBank/DDBJ whole genome shotgun (WGS) entry which is preliminary data.</text>
</comment>
<gene>
    <name evidence="2" type="ORF">GCM10007940_45380</name>
</gene>
<proteinExistence type="predicted"/>